<sequence>MDDFRGLLSQRPGSLRGDVRALGAAGEEPPGPTPARAAYKVGASRRCGGTGGAPRSGSSRPRSEGRARSAGLRAPALPARTMRGRELPLVLLALVLCQAPRGPAAPVPGGQGTVLDKMYPRGNHWAVGHLMGKKSTRESPYVYEEGSLKQQLQGYIRWEEAARNLLSLMEAKGTRSHQTPQREPLGIRQSAWDYQDDSNFKVIGPTREVGGLSASGSQPEGRNPPLN</sequence>
<dbReference type="InterPro" id="IPR000874">
    <property type="entry name" value="Bombesin"/>
</dbReference>
<dbReference type="PANTHER" id="PTHR16866:SF2">
    <property type="entry name" value="GASTRIN-RELEASING PEPTIDE"/>
    <property type="match status" value="1"/>
</dbReference>
<accession>A0A3Q7SBA3</accession>
<keyword evidence="7" id="KW-0467">Mast cell degranulation</keyword>
<dbReference type="GeneID" id="112919218"/>
<dbReference type="CTD" id="2922"/>
<reference key="1">
    <citation type="submission" date="2019-01" db="UniProtKB">
        <authorList>
            <consortium name="RefSeq"/>
        </authorList>
    </citation>
    <scope>IDENTIFICATION</scope>
</reference>
<keyword evidence="10" id="KW-0027">Amidation</keyword>
<evidence type="ECO:0000256" key="5">
    <source>
        <dbReference type="ARBA" id="ARBA00016270"/>
    </source>
</evidence>
<protein>
    <recommendedName>
        <fullName evidence="5">Gastrin-releasing peptide</fullName>
    </recommendedName>
</protein>
<feature type="region of interest" description="Disordered" evidence="13">
    <location>
        <begin position="172"/>
        <end position="192"/>
    </location>
</feature>
<dbReference type="GO" id="GO:0031410">
    <property type="term" value="C:cytoplasmic vesicle"/>
    <property type="evidence" value="ECO:0007669"/>
    <property type="project" value="UniProtKB-SubCell"/>
</dbReference>
<reference evidence="15" key="2">
    <citation type="submission" date="2025-08" db="UniProtKB">
        <authorList>
            <consortium name="RefSeq"/>
        </authorList>
    </citation>
    <scope>IDENTIFICATION</scope>
    <source>
        <tissue evidence="15">Cell line</tissue>
    </source>
</reference>
<evidence type="ECO:0000256" key="2">
    <source>
        <dbReference type="ARBA" id="ARBA00004487"/>
    </source>
</evidence>
<keyword evidence="6" id="KW-0964">Secreted</keyword>
<dbReference type="GO" id="GO:0043005">
    <property type="term" value="C:neuron projection"/>
    <property type="evidence" value="ECO:0007669"/>
    <property type="project" value="UniProtKB-SubCell"/>
</dbReference>
<dbReference type="PANTHER" id="PTHR16866">
    <property type="entry name" value="GASTRIN-RELEASING PEPTIDE"/>
    <property type="match status" value="1"/>
</dbReference>
<feature type="region of interest" description="Disordered" evidence="13">
    <location>
        <begin position="204"/>
        <end position="227"/>
    </location>
</feature>
<dbReference type="Proteomes" id="UP001652641">
    <property type="component" value="Chromosome 5"/>
</dbReference>
<organism evidence="14 15">
    <name type="scientific">Vulpes vulpes</name>
    <name type="common">Red fox</name>
    <dbReference type="NCBI Taxonomy" id="9627"/>
    <lineage>
        <taxon>Eukaryota</taxon>
        <taxon>Metazoa</taxon>
        <taxon>Chordata</taxon>
        <taxon>Craniata</taxon>
        <taxon>Vertebrata</taxon>
        <taxon>Euteleostomi</taxon>
        <taxon>Mammalia</taxon>
        <taxon>Eutheria</taxon>
        <taxon>Laurasiatheria</taxon>
        <taxon>Carnivora</taxon>
        <taxon>Caniformia</taxon>
        <taxon>Canidae</taxon>
        <taxon>Vulpes</taxon>
    </lineage>
</organism>
<dbReference type="GO" id="GO:0043303">
    <property type="term" value="P:mast cell degranulation"/>
    <property type="evidence" value="ECO:0007669"/>
    <property type="project" value="UniProtKB-KW"/>
</dbReference>
<dbReference type="RefSeq" id="XP_025853348.2">
    <property type="nucleotide sequence ID" value="XM_025997563.2"/>
</dbReference>
<dbReference type="KEGG" id="vvp:112919218"/>
<evidence type="ECO:0000313" key="14">
    <source>
        <dbReference type="Proteomes" id="UP001652641"/>
    </source>
</evidence>
<evidence type="ECO:0000256" key="11">
    <source>
        <dbReference type="ARBA" id="ARBA00023329"/>
    </source>
</evidence>
<evidence type="ECO:0000256" key="1">
    <source>
        <dbReference type="ARBA" id="ARBA00004263"/>
    </source>
</evidence>
<dbReference type="GO" id="GO:0007218">
    <property type="term" value="P:neuropeptide signaling pathway"/>
    <property type="evidence" value="ECO:0007669"/>
    <property type="project" value="InterPro"/>
</dbReference>
<evidence type="ECO:0000256" key="6">
    <source>
        <dbReference type="ARBA" id="ARBA00022525"/>
    </source>
</evidence>
<evidence type="ECO:0000256" key="8">
    <source>
        <dbReference type="ARBA" id="ARBA00022685"/>
    </source>
</evidence>
<comment type="similarity">
    <text evidence="4">Belongs to the bombesin/neuromedin-B/ranatensin family.</text>
</comment>
<feature type="region of interest" description="Disordered" evidence="13">
    <location>
        <begin position="1"/>
        <end position="73"/>
    </location>
</feature>
<evidence type="ECO:0000256" key="13">
    <source>
        <dbReference type="SAM" id="MobiDB-lite"/>
    </source>
</evidence>
<name>A0A3Q7SBA3_VULVU</name>
<evidence type="ECO:0000256" key="12">
    <source>
        <dbReference type="ARBA" id="ARBA00033733"/>
    </source>
</evidence>
<evidence type="ECO:0000313" key="15">
    <source>
        <dbReference type="RefSeq" id="XP_025853348.2"/>
    </source>
</evidence>
<keyword evidence="11" id="KW-0968">Cytoplasmic vesicle</keyword>
<evidence type="ECO:0000256" key="10">
    <source>
        <dbReference type="ARBA" id="ARBA00022815"/>
    </source>
</evidence>
<evidence type="ECO:0000256" key="3">
    <source>
        <dbReference type="ARBA" id="ARBA00004613"/>
    </source>
</evidence>
<dbReference type="AlphaFoldDB" id="A0A3Q7SBA3"/>
<evidence type="ECO:0000256" key="4">
    <source>
        <dbReference type="ARBA" id="ARBA00010012"/>
    </source>
</evidence>
<evidence type="ECO:0000256" key="9">
    <source>
        <dbReference type="ARBA" id="ARBA00022729"/>
    </source>
</evidence>
<dbReference type="GO" id="GO:0005184">
    <property type="term" value="F:neuropeptide hormone activity"/>
    <property type="evidence" value="ECO:0007669"/>
    <property type="project" value="TreeGrafter"/>
</dbReference>
<gene>
    <name evidence="15" type="primary">GRP</name>
</gene>
<dbReference type="PROSITE" id="PS00257">
    <property type="entry name" value="BOMBESIN"/>
    <property type="match status" value="1"/>
</dbReference>
<feature type="compositionally biased region" description="Low complexity" evidence="13">
    <location>
        <begin position="20"/>
        <end position="38"/>
    </location>
</feature>
<keyword evidence="8" id="KW-0165">Cleavage on pair of basic residues</keyword>
<dbReference type="GO" id="GO:0005615">
    <property type="term" value="C:extracellular space"/>
    <property type="evidence" value="ECO:0007669"/>
    <property type="project" value="TreeGrafter"/>
</dbReference>
<comment type="function">
    <text evidence="12">Induces an itch response through activation of receptors present on mast cells, triggering mast cell degranulation.</text>
</comment>
<keyword evidence="9" id="KW-0732">Signal</keyword>
<evidence type="ECO:0000256" key="7">
    <source>
        <dbReference type="ARBA" id="ARBA00022675"/>
    </source>
</evidence>
<comment type="subcellular location">
    <subcellularLocation>
        <location evidence="2">Cell projection</location>
        <location evidence="2">Neuron projection</location>
    </subcellularLocation>
    <subcellularLocation>
        <location evidence="1">Cytoplasmic vesicle</location>
        <location evidence="1">Secretory vesicle lumen</location>
    </subcellularLocation>
    <subcellularLocation>
        <location evidence="3">Secreted</location>
    </subcellularLocation>
</comment>
<keyword evidence="14" id="KW-1185">Reference proteome</keyword>
<proteinExistence type="inferred from homology"/>
<dbReference type="Pfam" id="PF02044">
    <property type="entry name" value="Bombesin"/>
    <property type="match status" value="1"/>
</dbReference>
<dbReference type="STRING" id="9627.ENSVVUP00000021723"/>